<evidence type="ECO:0000256" key="3">
    <source>
        <dbReference type="ARBA" id="ARBA00023163"/>
    </source>
</evidence>
<dbReference type="InterPro" id="IPR001647">
    <property type="entry name" value="HTH_TetR"/>
</dbReference>
<name>A0ABU8Y9X2_9MICO</name>
<dbReference type="SUPFAM" id="SSF46689">
    <property type="entry name" value="Homeodomain-like"/>
    <property type="match status" value="1"/>
</dbReference>
<keyword evidence="2 4" id="KW-0238">DNA-binding</keyword>
<dbReference type="InterPro" id="IPR009057">
    <property type="entry name" value="Homeodomain-like_sf"/>
</dbReference>
<dbReference type="PANTHER" id="PTHR30055">
    <property type="entry name" value="HTH-TYPE TRANSCRIPTIONAL REGULATOR RUTR"/>
    <property type="match status" value="1"/>
</dbReference>
<dbReference type="RefSeq" id="WP_340196944.1">
    <property type="nucleotide sequence ID" value="NZ_JBBKAP010000051.1"/>
</dbReference>
<evidence type="ECO:0000256" key="2">
    <source>
        <dbReference type="ARBA" id="ARBA00023125"/>
    </source>
</evidence>
<keyword evidence="1" id="KW-0805">Transcription regulation</keyword>
<evidence type="ECO:0000256" key="4">
    <source>
        <dbReference type="PROSITE-ProRule" id="PRU00335"/>
    </source>
</evidence>
<dbReference type="PROSITE" id="PS50977">
    <property type="entry name" value="HTH_TETR_2"/>
    <property type="match status" value="1"/>
</dbReference>
<sequence>MNKRGRPTADERAARDERILDVATDLFLEHGFAGVALDRIAAEAGVTKRTLYTAIGDKPALLRAVVRRQHTYADGPTRDLESTAASIGGALLSDRAVALHRLVIAESTRSPELAREFHEAGPLAAQQALVRAGATPETAAELFTLLLGELHRERLLGLAPAPTATEVTARAARAVAVLST</sequence>
<dbReference type="InterPro" id="IPR050109">
    <property type="entry name" value="HTH-type_TetR-like_transc_reg"/>
</dbReference>
<evidence type="ECO:0000256" key="1">
    <source>
        <dbReference type="ARBA" id="ARBA00023015"/>
    </source>
</evidence>
<dbReference type="InterPro" id="IPR039536">
    <property type="entry name" value="TetR_C_Proteobacteria"/>
</dbReference>
<accession>A0ABU8Y9X2</accession>
<keyword evidence="3" id="KW-0804">Transcription</keyword>
<dbReference type="Pfam" id="PF14246">
    <property type="entry name" value="TetR_C_7"/>
    <property type="match status" value="1"/>
</dbReference>
<organism evidence="6 7">
    <name type="scientific">Curtobacterium citreum</name>
    <dbReference type="NCBI Taxonomy" id="2036"/>
    <lineage>
        <taxon>Bacteria</taxon>
        <taxon>Bacillati</taxon>
        <taxon>Actinomycetota</taxon>
        <taxon>Actinomycetes</taxon>
        <taxon>Micrococcales</taxon>
        <taxon>Microbacteriaceae</taxon>
        <taxon>Curtobacterium</taxon>
    </lineage>
</organism>
<keyword evidence="7" id="KW-1185">Reference proteome</keyword>
<evidence type="ECO:0000313" key="6">
    <source>
        <dbReference type="EMBL" id="MEK0170285.1"/>
    </source>
</evidence>
<protein>
    <submittedName>
        <fullName evidence="6">TetR/AcrR family transcriptional regulator</fullName>
    </submittedName>
</protein>
<dbReference type="PRINTS" id="PR00455">
    <property type="entry name" value="HTHTETR"/>
</dbReference>
<gene>
    <name evidence="6" type="ORF">WMN62_02265</name>
</gene>
<proteinExistence type="predicted"/>
<dbReference type="Proteomes" id="UP001370299">
    <property type="component" value="Unassembled WGS sequence"/>
</dbReference>
<dbReference type="PANTHER" id="PTHR30055:SF234">
    <property type="entry name" value="HTH-TYPE TRANSCRIPTIONAL REGULATOR BETI"/>
    <property type="match status" value="1"/>
</dbReference>
<dbReference type="Gene3D" id="1.10.357.10">
    <property type="entry name" value="Tetracycline Repressor, domain 2"/>
    <property type="match status" value="1"/>
</dbReference>
<evidence type="ECO:0000259" key="5">
    <source>
        <dbReference type="PROSITE" id="PS50977"/>
    </source>
</evidence>
<feature type="DNA-binding region" description="H-T-H motif" evidence="4">
    <location>
        <begin position="36"/>
        <end position="55"/>
    </location>
</feature>
<dbReference type="Pfam" id="PF00440">
    <property type="entry name" value="TetR_N"/>
    <property type="match status" value="1"/>
</dbReference>
<feature type="domain" description="HTH tetR-type" evidence="5">
    <location>
        <begin position="13"/>
        <end position="73"/>
    </location>
</feature>
<dbReference type="EMBL" id="JBBLYY010000016">
    <property type="protein sequence ID" value="MEK0170285.1"/>
    <property type="molecule type" value="Genomic_DNA"/>
</dbReference>
<evidence type="ECO:0000313" key="7">
    <source>
        <dbReference type="Proteomes" id="UP001370299"/>
    </source>
</evidence>
<comment type="caution">
    <text evidence="6">The sequence shown here is derived from an EMBL/GenBank/DDBJ whole genome shotgun (WGS) entry which is preliminary data.</text>
</comment>
<reference evidence="6 7" key="1">
    <citation type="submission" date="2024-03" db="EMBL/GenBank/DDBJ databases">
        <title>Whole genomes of four grape xylem sap localized bacterial endophytes.</title>
        <authorList>
            <person name="Kumar G."/>
            <person name="Savka M.A."/>
        </authorList>
    </citation>
    <scope>NUCLEOTIDE SEQUENCE [LARGE SCALE GENOMIC DNA]</scope>
    <source>
        <strain evidence="6 7">RIT_GXS8</strain>
    </source>
</reference>